<dbReference type="Proteomes" id="UP000182624">
    <property type="component" value="Unassembled WGS sequence"/>
</dbReference>
<proteinExistence type="predicted"/>
<organism evidence="1 2">
    <name type="scientific">Butyrivibrio proteoclasticus</name>
    <dbReference type="NCBI Taxonomy" id="43305"/>
    <lineage>
        <taxon>Bacteria</taxon>
        <taxon>Bacillati</taxon>
        <taxon>Bacillota</taxon>
        <taxon>Clostridia</taxon>
        <taxon>Lachnospirales</taxon>
        <taxon>Lachnospiraceae</taxon>
        <taxon>Butyrivibrio</taxon>
    </lineage>
</organism>
<reference evidence="2" key="1">
    <citation type="submission" date="2016-10" db="EMBL/GenBank/DDBJ databases">
        <authorList>
            <person name="Varghese N."/>
            <person name="Submissions S."/>
        </authorList>
    </citation>
    <scope>NUCLEOTIDE SEQUENCE [LARGE SCALE GENOMIC DNA]</scope>
    <source>
        <strain evidence="2">P18</strain>
    </source>
</reference>
<dbReference type="AlphaFoldDB" id="A0A1I5VSR1"/>
<dbReference type="EMBL" id="FOXO01000019">
    <property type="protein sequence ID" value="SFQ10618.1"/>
    <property type="molecule type" value="Genomic_DNA"/>
</dbReference>
<name>A0A1I5VSR1_9FIRM</name>
<keyword evidence="2" id="KW-1185">Reference proteome</keyword>
<protein>
    <submittedName>
        <fullName evidence="1">Uncharacterized protein</fullName>
    </submittedName>
</protein>
<evidence type="ECO:0000313" key="2">
    <source>
        <dbReference type="Proteomes" id="UP000182624"/>
    </source>
</evidence>
<accession>A0A1I5VSR1</accession>
<sequence length="78" mass="8743">MKFALLYVNEIVYNDLLWAMLNQQLDVEVIDSGISINSTSPSDAQIATSYFPCSITFICSRTFSLSCETFISSHKIPL</sequence>
<evidence type="ECO:0000313" key="1">
    <source>
        <dbReference type="EMBL" id="SFQ10618.1"/>
    </source>
</evidence>
<gene>
    <name evidence="1" type="ORF">SAMN04487928_1192</name>
</gene>